<dbReference type="Proteomes" id="UP000035199">
    <property type="component" value="Chromosome"/>
</dbReference>
<dbReference type="GO" id="GO:0004335">
    <property type="term" value="F:galactokinase activity"/>
    <property type="evidence" value="ECO:0007669"/>
    <property type="project" value="UniProtKB-EC"/>
</dbReference>
<keyword evidence="4" id="KW-0808">Transferase</keyword>
<dbReference type="KEGG" id="cmv:CMUST_11245"/>
<dbReference type="SUPFAM" id="SSF54211">
    <property type="entry name" value="Ribosomal protein S5 domain 2-like"/>
    <property type="match status" value="1"/>
</dbReference>
<dbReference type="InterPro" id="IPR019539">
    <property type="entry name" value="GalKase_N"/>
</dbReference>
<dbReference type="RefSeq" id="WP_047262571.1">
    <property type="nucleotide sequence ID" value="NZ_CP011542.1"/>
</dbReference>
<dbReference type="Gene3D" id="3.30.230.10">
    <property type="match status" value="1"/>
</dbReference>
<evidence type="ECO:0000259" key="3">
    <source>
        <dbReference type="Pfam" id="PF10509"/>
    </source>
</evidence>
<dbReference type="Pfam" id="PF10509">
    <property type="entry name" value="GalKase_gal_bdg"/>
    <property type="match status" value="1"/>
</dbReference>
<dbReference type="Gene3D" id="3.30.70.890">
    <property type="entry name" value="GHMP kinase, C-terminal domain"/>
    <property type="match status" value="1"/>
</dbReference>
<keyword evidence="4" id="KW-0418">Kinase</keyword>
<dbReference type="PANTHER" id="PTHR10457:SF7">
    <property type="entry name" value="GALACTOKINASE-RELATED"/>
    <property type="match status" value="1"/>
</dbReference>
<evidence type="ECO:0000313" key="4">
    <source>
        <dbReference type="EMBL" id="AKK06564.1"/>
    </source>
</evidence>
<dbReference type="InterPro" id="IPR014721">
    <property type="entry name" value="Ribsml_uS5_D2-typ_fold_subgr"/>
</dbReference>
<dbReference type="EMBL" id="CP011542">
    <property type="protein sequence ID" value="AKK06564.1"/>
    <property type="molecule type" value="Genomic_DNA"/>
</dbReference>
<proteinExistence type="predicted"/>
<dbReference type="GO" id="GO:0005524">
    <property type="term" value="F:ATP binding"/>
    <property type="evidence" value="ECO:0007669"/>
    <property type="project" value="UniProtKB-KW"/>
</dbReference>
<keyword evidence="5" id="KW-1185">Reference proteome</keyword>
<dbReference type="InterPro" id="IPR036554">
    <property type="entry name" value="GHMP_kinase_C_sf"/>
</dbReference>
<dbReference type="PATRIC" id="fig|571915.4.peg.2404"/>
<dbReference type="GO" id="GO:0006012">
    <property type="term" value="P:galactose metabolic process"/>
    <property type="evidence" value="ECO:0007669"/>
    <property type="project" value="TreeGrafter"/>
</dbReference>
<protein>
    <submittedName>
        <fullName evidence="4">Galactokinase</fullName>
        <ecNumber evidence="4">2.7.1.6</ecNumber>
    </submittedName>
</protein>
<dbReference type="EC" id="2.7.1.6" evidence="4"/>
<feature type="domain" description="Galactokinase N-terminal" evidence="3">
    <location>
        <begin position="25"/>
        <end position="69"/>
    </location>
</feature>
<reference evidence="4 5" key="1">
    <citation type="journal article" date="2015" name="Genome Announc.">
        <title>Complete Genome Sequence of the Type Strain Corynebacterium mustelae DSM 45274, Isolated from Various Tissues of a Male Ferret with Lethal Sepsis.</title>
        <authorList>
            <person name="Ruckert C."/>
            <person name="Eimer J."/>
            <person name="Winkler A."/>
            <person name="Tauch A."/>
        </authorList>
    </citation>
    <scope>NUCLEOTIDE SEQUENCE [LARGE SCALE GENOMIC DNA]</scope>
    <source>
        <strain evidence="4 5">DSM 45274</strain>
    </source>
</reference>
<keyword evidence="2" id="KW-0067">ATP-binding</keyword>
<dbReference type="GO" id="GO:0005829">
    <property type="term" value="C:cytosol"/>
    <property type="evidence" value="ECO:0007669"/>
    <property type="project" value="TreeGrafter"/>
</dbReference>
<dbReference type="PRINTS" id="PR00959">
    <property type="entry name" value="MEVGALKINASE"/>
</dbReference>
<name>A0A0G3GZG5_9CORY</name>
<evidence type="ECO:0000256" key="2">
    <source>
        <dbReference type="ARBA" id="ARBA00022840"/>
    </source>
</evidence>
<dbReference type="AlphaFoldDB" id="A0A0G3GZG5"/>
<keyword evidence="1" id="KW-0547">Nucleotide-binding</keyword>
<organism evidence="4 5">
    <name type="scientific">Corynebacterium mustelae</name>
    <dbReference type="NCBI Taxonomy" id="571915"/>
    <lineage>
        <taxon>Bacteria</taxon>
        <taxon>Bacillati</taxon>
        <taxon>Actinomycetota</taxon>
        <taxon>Actinomycetes</taxon>
        <taxon>Mycobacteriales</taxon>
        <taxon>Corynebacteriaceae</taxon>
        <taxon>Corynebacterium</taxon>
    </lineage>
</organism>
<evidence type="ECO:0000256" key="1">
    <source>
        <dbReference type="ARBA" id="ARBA00022741"/>
    </source>
</evidence>
<evidence type="ECO:0000313" key="5">
    <source>
        <dbReference type="Proteomes" id="UP000035199"/>
    </source>
</evidence>
<sequence>MPIWSNTHSSDTPIAQRVQAWHFASYSVPAEAVATAPATWSLIGEHTDHAGGIVLMSIADLHAAVSISPRRDNAVNIHEYQLTASGDWAETTSSAPLPQNQDANATNTSTRATQLAGLATTMIQRQMLSRDAKGFDITIGTEIPPLSGLGEIEAIEVATALALAHAIDDIDTPPAKTKLADICYQAAQLYRTEPALRARYTVALRGKDGMINVVDYADFSITQASHIVGNLNKTAAIAVIPPVSDFEPASEELKRRQAFVDEATRAFGAESIRLLPEANIRVIDWLRACHEVHGTDNLPTISEANQWMDYHCDELHTVQTVTQAIRSRRIADVYPALAQSQHNMAGLYGVTSIDDKIAQLCITRGADSARSAHSGLSPAVIALVKSTRAGNFIADLSDDGFTIVELTNGTPATLLQV</sequence>
<dbReference type="OrthoDB" id="4427597at2"/>
<dbReference type="InterPro" id="IPR020568">
    <property type="entry name" value="Ribosomal_Su5_D2-typ_SF"/>
</dbReference>
<gene>
    <name evidence="4" type="ORF">CMUST_11245</name>
</gene>
<dbReference type="PANTHER" id="PTHR10457">
    <property type="entry name" value="MEVALONATE KINASE/GALACTOKINASE"/>
    <property type="match status" value="1"/>
</dbReference>
<reference evidence="5" key="2">
    <citation type="submission" date="2015-05" db="EMBL/GenBank/DDBJ databases">
        <title>Complete genome sequence of Corynebacterium mustelae DSM 45274, isolated from various tissues of a male ferret with lethal sepsis.</title>
        <authorList>
            <person name="Ruckert C."/>
            <person name="Albersmeier A."/>
            <person name="Winkler A."/>
            <person name="Tauch A."/>
        </authorList>
    </citation>
    <scope>NUCLEOTIDE SEQUENCE [LARGE SCALE GENOMIC DNA]</scope>
    <source>
        <strain evidence="5">DSM 45274</strain>
    </source>
</reference>
<accession>A0A0G3GZG5</accession>
<dbReference type="STRING" id="571915.CMUST_11245"/>